<dbReference type="EMBL" id="VIBQ01000012">
    <property type="protein sequence ID" value="KAB8342892.1"/>
    <property type="molecule type" value="Genomic_DNA"/>
</dbReference>
<proteinExistence type="inferred from homology"/>
<dbReference type="GO" id="GO:0008270">
    <property type="term" value="F:zinc ion binding"/>
    <property type="evidence" value="ECO:0007669"/>
    <property type="project" value="UniProtKB-KW"/>
</dbReference>
<evidence type="ECO:0000256" key="5">
    <source>
        <dbReference type="ARBA" id="ARBA00022771"/>
    </source>
</evidence>
<evidence type="ECO:0000256" key="2">
    <source>
        <dbReference type="ARBA" id="ARBA00008354"/>
    </source>
</evidence>
<evidence type="ECO:0000256" key="8">
    <source>
        <dbReference type="SAM" id="MobiDB-lite"/>
    </source>
</evidence>
<dbReference type="FunFam" id="2.60.120.1040:FF:000003">
    <property type="entry name" value="Zinc finger protein zpr1"/>
    <property type="match status" value="1"/>
</dbReference>
<dbReference type="Pfam" id="PF03367">
    <property type="entry name" value="Zn_ribbon_ZPR1"/>
    <property type="match status" value="2"/>
</dbReference>
<dbReference type="Pfam" id="PF22794">
    <property type="entry name" value="jr-ZPR1"/>
    <property type="match status" value="2"/>
</dbReference>
<keyword evidence="11" id="KW-1185">Reference proteome</keyword>
<keyword evidence="7" id="KW-0539">Nucleus</keyword>
<organism evidence="10 11">
    <name type="scientific">Carpinus fangiana</name>
    <dbReference type="NCBI Taxonomy" id="176857"/>
    <lineage>
        <taxon>Eukaryota</taxon>
        <taxon>Viridiplantae</taxon>
        <taxon>Streptophyta</taxon>
        <taxon>Embryophyta</taxon>
        <taxon>Tracheophyta</taxon>
        <taxon>Spermatophyta</taxon>
        <taxon>Magnoliopsida</taxon>
        <taxon>eudicotyledons</taxon>
        <taxon>Gunneridae</taxon>
        <taxon>Pentapetalae</taxon>
        <taxon>rosids</taxon>
        <taxon>fabids</taxon>
        <taxon>Fagales</taxon>
        <taxon>Betulaceae</taxon>
        <taxon>Carpinus</taxon>
    </lineage>
</organism>
<feature type="region of interest" description="Disordered" evidence="8">
    <location>
        <begin position="421"/>
        <end position="488"/>
    </location>
</feature>
<dbReference type="InterPro" id="IPR042452">
    <property type="entry name" value="ZPR1_Znf1/2"/>
</dbReference>
<dbReference type="InterPro" id="IPR004457">
    <property type="entry name" value="Znf_ZPR1"/>
</dbReference>
<dbReference type="PANTHER" id="PTHR10876:SF0">
    <property type="entry name" value="ZINC FINGER PROTEIN ZPR1"/>
    <property type="match status" value="1"/>
</dbReference>
<evidence type="ECO:0000256" key="7">
    <source>
        <dbReference type="ARBA" id="ARBA00023242"/>
    </source>
</evidence>
<dbReference type="InterPro" id="IPR042451">
    <property type="entry name" value="ZPR1_A/B_dom"/>
</dbReference>
<keyword evidence="3" id="KW-0479">Metal-binding</keyword>
<comment type="caution">
    <text evidence="10">The sequence shown here is derived from an EMBL/GenBank/DDBJ whole genome shotgun (WGS) entry which is preliminary data.</text>
</comment>
<feature type="region of interest" description="Disordered" evidence="8">
    <location>
        <begin position="161"/>
        <end position="223"/>
    </location>
</feature>
<dbReference type="Gene3D" id="2.20.25.420">
    <property type="entry name" value="ZPR1, zinc finger domain"/>
    <property type="match status" value="2"/>
</dbReference>
<keyword evidence="4" id="KW-0677">Repeat</keyword>
<keyword evidence="5" id="KW-0863">Zinc-finger</keyword>
<evidence type="ECO:0000256" key="1">
    <source>
        <dbReference type="ARBA" id="ARBA00004123"/>
    </source>
</evidence>
<feature type="compositionally biased region" description="Basic and acidic residues" evidence="8">
    <location>
        <begin position="460"/>
        <end position="488"/>
    </location>
</feature>
<dbReference type="FunFam" id="2.20.25.420:FF:000002">
    <property type="entry name" value="Zinc finger protein ZPR1"/>
    <property type="match status" value="1"/>
</dbReference>
<dbReference type="AlphaFoldDB" id="A0A5N6KSQ2"/>
<evidence type="ECO:0000256" key="3">
    <source>
        <dbReference type="ARBA" id="ARBA00022723"/>
    </source>
</evidence>
<evidence type="ECO:0000313" key="11">
    <source>
        <dbReference type="Proteomes" id="UP000327013"/>
    </source>
</evidence>
<dbReference type="InterPro" id="IPR040141">
    <property type="entry name" value="ZPR1"/>
</dbReference>
<dbReference type="NCBIfam" id="TIGR00310">
    <property type="entry name" value="ZPR1_znf"/>
    <property type="match status" value="2"/>
</dbReference>
<comment type="subcellular location">
    <subcellularLocation>
        <location evidence="1">Nucleus</location>
    </subcellularLocation>
</comment>
<feature type="domain" description="Zinc finger ZPR1-type" evidence="9">
    <location>
        <begin position="255"/>
        <end position="422"/>
    </location>
</feature>
<accession>A0A5N6KSQ2</accession>
<dbReference type="PANTHER" id="PTHR10876">
    <property type="entry name" value="ZINC FINGER PROTEIN ZPR1"/>
    <property type="match status" value="1"/>
</dbReference>
<dbReference type="OrthoDB" id="308464at2759"/>
<reference evidence="10 11" key="1">
    <citation type="submission" date="2019-06" db="EMBL/GenBank/DDBJ databases">
        <title>A chromosomal-level reference genome of Carpinus fangiana (Coryloideae, Betulaceae).</title>
        <authorList>
            <person name="Yang X."/>
            <person name="Wang Z."/>
            <person name="Zhang L."/>
            <person name="Hao G."/>
            <person name="Liu J."/>
            <person name="Yang Y."/>
        </authorList>
    </citation>
    <scope>NUCLEOTIDE SEQUENCE [LARGE SCALE GENOMIC DNA]</scope>
    <source>
        <strain evidence="10">Cfa_2016G</strain>
        <tissue evidence="10">Leaf</tissue>
    </source>
</reference>
<feature type="domain" description="Zinc finger ZPR1-type" evidence="9">
    <location>
        <begin position="18"/>
        <end position="175"/>
    </location>
</feature>
<dbReference type="FunFam" id="2.20.25.420:FF:000001">
    <property type="entry name" value="Zinc finger protein ZPR1"/>
    <property type="match status" value="1"/>
</dbReference>
<gene>
    <name evidence="10" type="ORF">FH972_022489</name>
</gene>
<evidence type="ECO:0000256" key="4">
    <source>
        <dbReference type="ARBA" id="ARBA00022737"/>
    </source>
</evidence>
<evidence type="ECO:0000259" key="9">
    <source>
        <dbReference type="SMART" id="SM00709"/>
    </source>
</evidence>
<dbReference type="FunFam" id="2.60.120.1040:FF:000001">
    <property type="entry name" value="Zinc finger protein ZPR1"/>
    <property type="match status" value="1"/>
</dbReference>
<dbReference type="SMART" id="SM00709">
    <property type="entry name" value="Zpr1"/>
    <property type="match status" value="2"/>
</dbReference>
<dbReference type="GO" id="GO:0005634">
    <property type="term" value="C:nucleus"/>
    <property type="evidence" value="ECO:0007669"/>
    <property type="project" value="UniProtKB-SubCell"/>
</dbReference>
<evidence type="ECO:0000313" key="10">
    <source>
        <dbReference type="EMBL" id="KAB8342892.1"/>
    </source>
</evidence>
<sequence length="488" mass="53634">MASAEADPAERQVEQIESLCMNCHKNGTTRLLLTRIPFFRDVVLMSFSCPECGFKNSEIQSAGEIQQRGVKYTFRADEAADLERQVVKGDSCIVRIEDVDLEIPPGRGQLTNVEGLVSMVRDDLEVGQDVRREAAPEVATKIGEIIEDLGKIATGAKLPFTITLDDPTGNSSFEPSTKDGRGKWSRSTYARTPEQNEALGLAPGQESEDVNGAPATDIRPEYHPQGLFPAGQEGNMAANVDDEDIAENQVYEFPTQCPGCTRPATVNMKMVRIPHFDEVVIMAVSCDACGYRSSDVKTGGAIPAKGKKIVLQVRNREDLSRDILKAEHCALSCPELSLNVEPGTLGGRFTTIEGLLTQVRDDLKTNVFDTSDQGAVAEGDSMIVTERQKWKSFFDKLDEAINGDIPFTVVLEDPLAKSYVQSFTAPDPDPQITTEEYDRTAQEEEDLGLNDIQTEGYEQAEQKPAESNGKPEIDVEEVRRELHKSLLG</sequence>
<dbReference type="Proteomes" id="UP000327013">
    <property type="component" value="Unassembled WGS sequence"/>
</dbReference>
<evidence type="ECO:0000256" key="6">
    <source>
        <dbReference type="ARBA" id="ARBA00022833"/>
    </source>
</evidence>
<dbReference type="InterPro" id="IPR056180">
    <property type="entry name" value="ZPR1_jr_dom"/>
</dbReference>
<dbReference type="Gene3D" id="2.60.120.1040">
    <property type="entry name" value="ZPR1, A/B domain"/>
    <property type="match status" value="2"/>
</dbReference>
<name>A0A5N6KSQ2_9ROSI</name>
<keyword evidence="6" id="KW-0862">Zinc</keyword>
<protein>
    <recommendedName>
        <fullName evidence="9">Zinc finger ZPR1-type domain-containing protein</fullName>
    </recommendedName>
</protein>
<feature type="compositionally biased region" description="Polar residues" evidence="8">
    <location>
        <begin position="185"/>
        <end position="195"/>
    </location>
</feature>
<comment type="similarity">
    <text evidence="2">Belongs to the ZPR1 family.</text>
</comment>